<dbReference type="Proteomes" id="UP001367508">
    <property type="component" value="Unassembled WGS sequence"/>
</dbReference>
<reference evidence="2 3" key="1">
    <citation type="submission" date="2024-01" db="EMBL/GenBank/DDBJ databases">
        <title>The genomes of 5 underutilized Papilionoideae crops provide insights into root nodulation and disease resistanc.</title>
        <authorList>
            <person name="Jiang F."/>
        </authorList>
    </citation>
    <scope>NUCLEOTIDE SEQUENCE [LARGE SCALE GENOMIC DNA]</scope>
    <source>
        <strain evidence="2">LVBAO_FW01</strain>
        <tissue evidence="2">Leaves</tissue>
    </source>
</reference>
<proteinExistence type="predicted"/>
<evidence type="ECO:0000256" key="1">
    <source>
        <dbReference type="SAM" id="MobiDB-lite"/>
    </source>
</evidence>
<keyword evidence="3" id="KW-1185">Reference proteome</keyword>
<dbReference type="AlphaFoldDB" id="A0AAN9N1K1"/>
<feature type="region of interest" description="Disordered" evidence="1">
    <location>
        <begin position="62"/>
        <end position="86"/>
    </location>
</feature>
<protein>
    <submittedName>
        <fullName evidence="2">Uncharacterized protein</fullName>
    </submittedName>
</protein>
<evidence type="ECO:0000313" key="3">
    <source>
        <dbReference type="Proteomes" id="UP001367508"/>
    </source>
</evidence>
<name>A0AAN9N1K1_CANGL</name>
<evidence type="ECO:0000313" key="2">
    <source>
        <dbReference type="EMBL" id="KAK7361974.1"/>
    </source>
</evidence>
<gene>
    <name evidence="2" type="ORF">VNO77_04070</name>
</gene>
<feature type="compositionally biased region" description="Basic and acidic residues" evidence="1">
    <location>
        <begin position="65"/>
        <end position="86"/>
    </location>
</feature>
<accession>A0AAN9N1K1</accession>
<comment type="caution">
    <text evidence="2">The sequence shown here is derived from an EMBL/GenBank/DDBJ whole genome shotgun (WGS) entry which is preliminary data.</text>
</comment>
<organism evidence="2 3">
    <name type="scientific">Canavalia gladiata</name>
    <name type="common">Sword bean</name>
    <name type="synonym">Dolichos gladiatus</name>
    <dbReference type="NCBI Taxonomy" id="3824"/>
    <lineage>
        <taxon>Eukaryota</taxon>
        <taxon>Viridiplantae</taxon>
        <taxon>Streptophyta</taxon>
        <taxon>Embryophyta</taxon>
        <taxon>Tracheophyta</taxon>
        <taxon>Spermatophyta</taxon>
        <taxon>Magnoliopsida</taxon>
        <taxon>eudicotyledons</taxon>
        <taxon>Gunneridae</taxon>
        <taxon>Pentapetalae</taxon>
        <taxon>rosids</taxon>
        <taxon>fabids</taxon>
        <taxon>Fabales</taxon>
        <taxon>Fabaceae</taxon>
        <taxon>Papilionoideae</taxon>
        <taxon>50 kb inversion clade</taxon>
        <taxon>NPAAA clade</taxon>
        <taxon>indigoferoid/millettioid clade</taxon>
        <taxon>Phaseoleae</taxon>
        <taxon>Canavalia</taxon>
    </lineage>
</organism>
<sequence>MKIVASIKFTKNVPEDEQIRYVRCKEIIHEMNFSLTWRRRMRSERSCKKRAPKRLLNLLFGTPELKPKQREDPQIPSPPKKEPPRMEIWDISGITGSLGGQNGNSEFWDMSGITGKLGGRLVISPCEGRFGISGKGQGLIEKAIHGDRIQDPHIDSNGNSHLSCAWGCDFSPAKLNVKLGLNAHEPDYEGSAVALRRKAHDACMDKHDPVKASKILPPLRNRSLMHRGQAYPVLFKGYLFMHATYGDVKISFCTNNSALTPPTTVSASREFC</sequence>
<dbReference type="EMBL" id="JAYMYQ010000001">
    <property type="protein sequence ID" value="KAK7361974.1"/>
    <property type="molecule type" value="Genomic_DNA"/>
</dbReference>